<dbReference type="Pfam" id="PF16040">
    <property type="entry name" value="APD1-4_N"/>
    <property type="match status" value="1"/>
</dbReference>
<feature type="transmembrane region" description="Helical" evidence="2">
    <location>
        <begin position="498"/>
        <end position="517"/>
    </location>
</feature>
<organism evidence="5 6">
    <name type="scientific">Lasius platythorax</name>
    <dbReference type="NCBI Taxonomy" id="488582"/>
    <lineage>
        <taxon>Eukaryota</taxon>
        <taxon>Metazoa</taxon>
        <taxon>Ecdysozoa</taxon>
        <taxon>Arthropoda</taxon>
        <taxon>Hexapoda</taxon>
        <taxon>Insecta</taxon>
        <taxon>Pterygota</taxon>
        <taxon>Neoptera</taxon>
        <taxon>Endopterygota</taxon>
        <taxon>Hymenoptera</taxon>
        <taxon>Apocrita</taxon>
        <taxon>Aculeata</taxon>
        <taxon>Formicoidea</taxon>
        <taxon>Formicidae</taxon>
        <taxon>Formicinae</taxon>
        <taxon>Lasius</taxon>
        <taxon>Lasius</taxon>
    </lineage>
</organism>
<evidence type="ECO:0000259" key="3">
    <source>
        <dbReference type="Pfam" id="PF16040"/>
    </source>
</evidence>
<keyword evidence="2" id="KW-0472">Membrane</keyword>
<evidence type="ECO:0008006" key="7">
    <source>
        <dbReference type="Google" id="ProtNLM"/>
    </source>
</evidence>
<reference evidence="5" key="1">
    <citation type="submission" date="2024-04" db="EMBL/GenBank/DDBJ databases">
        <authorList>
            <consortium name="Molecular Ecology Group"/>
        </authorList>
    </citation>
    <scope>NUCLEOTIDE SEQUENCE</scope>
</reference>
<feature type="region of interest" description="Disordered" evidence="1">
    <location>
        <begin position="271"/>
        <end position="293"/>
    </location>
</feature>
<protein>
    <recommendedName>
        <fullName evidence="7">E3 ubiquitin-protein ligase APD1-4 middle domain-containing protein</fullName>
    </recommendedName>
</protein>
<dbReference type="PANTHER" id="PTHR39077:SF2">
    <property type="entry name" value="E3 UBIQUITIN-PROTEIN LIGASE APD1-4 MIDDLE DOMAIN-CONTAINING PROTEIN"/>
    <property type="match status" value="1"/>
</dbReference>
<dbReference type="Proteomes" id="UP001497644">
    <property type="component" value="Chromosome 5"/>
</dbReference>
<keyword evidence="2" id="KW-0812">Transmembrane</keyword>
<keyword evidence="6" id="KW-1185">Reference proteome</keyword>
<evidence type="ECO:0000256" key="1">
    <source>
        <dbReference type="SAM" id="MobiDB-lite"/>
    </source>
</evidence>
<feature type="domain" description="E3 ubiquitin-protein ligase APD1-4 N-terminal" evidence="3">
    <location>
        <begin position="65"/>
        <end position="134"/>
    </location>
</feature>
<name>A0AAV2NZ32_9HYME</name>
<keyword evidence="2" id="KW-1133">Transmembrane helix</keyword>
<dbReference type="PANTHER" id="PTHR39077">
    <property type="entry name" value="DUF4793 DOMAIN-CONTAINING PROTEIN"/>
    <property type="match status" value="1"/>
</dbReference>
<proteinExistence type="predicted"/>
<dbReference type="InterPro" id="IPR032010">
    <property type="entry name" value="APD1-4_M"/>
</dbReference>
<evidence type="ECO:0000313" key="6">
    <source>
        <dbReference type="Proteomes" id="UP001497644"/>
    </source>
</evidence>
<dbReference type="Pfam" id="PF16041">
    <property type="entry name" value="APD1-4_M"/>
    <property type="match status" value="1"/>
</dbReference>
<dbReference type="InterPro" id="IPR032008">
    <property type="entry name" value="APD1-4_N"/>
</dbReference>
<evidence type="ECO:0000256" key="2">
    <source>
        <dbReference type="SAM" id="Phobius"/>
    </source>
</evidence>
<feature type="compositionally biased region" description="Basic residues" evidence="1">
    <location>
        <begin position="271"/>
        <end position="287"/>
    </location>
</feature>
<dbReference type="AlphaFoldDB" id="A0AAV2NZ32"/>
<sequence>MHGIKRVLVFCTLVAILPITFIVIPLYLRHISFADVAYAVTESDIMEINDGISTIFCSEHTLKMNNTFNAFQMAHRPEIASKRKHIRLKKSMNLPDDTLEYWGFYLLKGATVALSVCSRFPGASILVVKGERNLRTCGLLEHNIDKEQAQDIYLPGANKQVKIIYESNAQEIDSKESIMVEPINIYNTTNVHIPLVNVSSENSMNRNEKVLTNTDNNAYNTHNNTSSYKFDESLMKDLETLYDTAASYIQKHMDQQKSMNSTRKLRHLRSHKMRKNKNQKVRQRKKHVQDQDRELRIQKLKRELHSDKIDGRDIVGQEVKLKDEMNIKRFKRNQEFIKPPSLLDQGIKHGGNADKNFTSNSNEAVSSFENDLFNCYGGAILLAHEFEPSNQCTNTFYLLSGKHTQANHHVEQDGYYYYIFYSDNDIVSNDIYAIFDIYKPTFQYENVTKSCINATECSFSLSPLSAERIIVEIPTKDGIEHNEMDDISILISTCQPRMGAYMIFPIATLLLILGCAFM</sequence>
<feature type="domain" description="E3 ubiquitin-protein ligase APD1-4 middle" evidence="4">
    <location>
        <begin position="406"/>
        <end position="515"/>
    </location>
</feature>
<accession>A0AAV2NZ32</accession>
<evidence type="ECO:0000259" key="4">
    <source>
        <dbReference type="Pfam" id="PF16041"/>
    </source>
</evidence>
<gene>
    <name evidence="5" type="ORF">LPLAT_LOCUS10367</name>
</gene>
<evidence type="ECO:0000313" key="5">
    <source>
        <dbReference type="EMBL" id="CAL1684821.1"/>
    </source>
</evidence>
<dbReference type="EMBL" id="OZ034828">
    <property type="protein sequence ID" value="CAL1684821.1"/>
    <property type="molecule type" value="Genomic_DNA"/>
</dbReference>
<feature type="transmembrane region" description="Helical" evidence="2">
    <location>
        <begin position="7"/>
        <end position="28"/>
    </location>
</feature>